<dbReference type="Proteomes" id="UP000046067">
    <property type="component" value="Unassembled WGS sequence"/>
</dbReference>
<accession>A0A655VLW3</accession>
<name>A0A655VLW3_VIBCL</name>
<dbReference type="EMBL" id="CWQJ01000003">
    <property type="protein sequence ID" value="CSB70378.1"/>
    <property type="molecule type" value="Genomic_DNA"/>
</dbReference>
<protein>
    <submittedName>
        <fullName evidence="1">Uncharacterized protein</fullName>
    </submittedName>
</protein>
<organism evidence="1 2">
    <name type="scientific">Vibrio cholerae</name>
    <dbReference type="NCBI Taxonomy" id="666"/>
    <lineage>
        <taxon>Bacteria</taxon>
        <taxon>Pseudomonadati</taxon>
        <taxon>Pseudomonadota</taxon>
        <taxon>Gammaproteobacteria</taxon>
        <taxon>Vibrionales</taxon>
        <taxon>Vibrionaceae</taxon>
        <taxon>Vibrio</taxon>
    </lineage>
</organism>
<reference evidence="1 2" key="1">
    <citation type="submission" date="2015-07" db="EMBL/GenBank/DDBJ databases">
        <authorList>
            <consortium name="Pathogen Informatics"/>
        </authorList>
    </citation>
    <scope>NUCLEOTIDE SEQUENCE [LARGE SCALE GENOMIC DNA]</scope>
    <source>
        <strain evidence="1 2">A325</strain>
    </source>
</reference>
<proteinExistence type="predicted"/>
<sequence length="85" mass="10258">MLRLIHLQRLDDLIHVWNIAQRMSQWVLNPRNRRDDWTCTRRKQQKIIAFIILRLIEQITHSYGLCGTINAQHFIHGAHIHVKTR</sequence>
<evidence type="ECO:0000313" key="2">
    <source>
        <dbReference type="Proteomes" id="UP000046067"/>
    </source>
</evidence>
<evidence type="ECO:0000313" key="1">
    <source>
        <dbReference type="EMBL" id="CSB70378.1"/>
    </source>
</evidence>
<dbReference type="AlphaFoldDB" id="A0A655VLW3"/>
<gene>
    <name evidence="1" type="ORF">ERS013201_00733</name>
</gene>